<dbReference type="InterPro" id="IPR009100">
    <property type="entry name" value="AcylCoA_DH/oxidase_NM_dom_sf"/>
</dbReference>
<sequence>MDFRETDEIGLLREAVAGIAGKYGHSYYVQQSRAKEPTTALWDELSAGGFMGVNLPEAFGGGGGGMTELAVVCEEVAAVGCPMLLMLVSPAICGSIIAKFGTTEQQQRWLPGLSAGRKMVFAITEPDAGSNSHSISTTATRHGGGYRINGQKYYISGVDEADAVLVVTRTGIDERTGRGQMSLFVVDTDAPGLTKETIDMQILEPEKQFTVYFDNVEVGPDRLLGVEGEGLRPLFAGLNPERILTAAIVNGIARYALDKAADYARERNVWGVPIGAHQGLAHPLAKAKVDVELARLMTARACWEYDNDLDAAESSNMAKLAATDASLAALDQAIQIHGGNGMTTDYGLATLWGMTRLLRIAPVSREMILNFVSQHSLGLPRSY</sequence>
<dbReference type="InterPro" id="IPR013786">
    <property type="entry name" value="AcylCoA_DH/ox_N"/>
</dbReference>
<evidence type="ECO:0000259" key="8">
    <source>
        <dbReference type="Pfam" id="PF02771"/>
    </source>
</evidence>
<keyword evidence="5" id="KW-0560">Oxidoreductase</keyword>
<dbReference type="AlphaFoldDB" id="A0A6J6T4E2"/>
<accession>A0A6J6T4E2</accession>
<dbReference type="Pfam" id="PF00441">
    <property type="entry name" value="Acyl-CoA_dh_1"/>
    <property type="match status" value="1"/>
</dbReference>
<evidence type="ECO:0000313" key="10">
    <source>
        <dbReference type="EMBL" id="CAB4741259.1"/>
    </source>
</evidence>
<dbReference type="GO" id="GO:0050660">
    <property type="term" value="F:flavin adenine dinucleotide binding"/>
    <property type="evidence" value="ECO:0007669"/>
    <property type="project" value="InterPro"/>
</dbReference>
<dbReference type="GO" id="GO:0005737">
    <property type="term" value="C:cytoplasm"/>
    <property type="evidence" value="ECO:0007669"/>
    <property type="project" value="TreeGrafter"/>
</dbReference>
<name>A0A6J6T4E2_9ZZZZ</name>
<feature type="domain" description="Acyl-CoA dehydrogenase/oxidase C-terminal" evidence="6">
    <location>
        <begin position="228"/>
        <end position="374"/>
    </location>
</feature>
<dbReference type="GO" id="GO:0033539">
    <property type="term" value="P:fatty acid beta-oxidation using acyl-CoA dehydrogenase"/>
    <property type="evidence" value="ECO:0007669"/>
    <property type="project" value="TreeGrafter"/>
</dbReference>
<keyword evidence="4" id="KW-0274">FAD</keyword>
<dbReference type="SUPFAM" id="SSF47203">
    <property type="entry name" value="Acyl-CoA dehydrogenase C-terminal domain-like"/>
    <property type="match status" value="1"/>
</dbReference>
<evidence type="ECO:0000259" key="6">
    <source>
        <dbReference type="Pfam" id="PF00441"/>
    </source>
</evidence>
<evidence type="ECO:0000256" key="1">
    <source>
        <dbReference type="ARBA" id="ARBA00001974"/>
    </source>
</evidence>
<dbReference type="Pfam" id="PF02770">
    <property type="entry name" value="Acyl-CoA_dh_M"/>
    <property type="match status" value="1"/>
</dbReference>
<dbReference type="SUPFAM" id="SSF56645">
    <property type="entry name" value="Acyl-CoA dehydrogenase NM domain-like"/>
    <property type="match status" value="1"/>
</dbReference>
<dbReference type="EMBL" id="CAFBQP010000043">
    <property type="protein sequence ID" value="CAB5063399.1"/>
    <property type="molecule type" value="Genomic_DNA"/>
</dbReference>
<dbReference type="InterPro" id="IPR006091">
    <property type="entry name" value="Acyl-CoA_Oxase/DH_mid-dom"/>
</dbReference>
<keyword evidence="3" id="KW-0285">Flavoprotein</keyword>
<evidence type="ECO:0000256" key="5">
    <source>
        <dbReference type="ARBA" id="ARBA00023002"/>
    </source>
</evidence>
<dbReference type="CDD" id="cd00567">
    <property type="entry name" value="ACAD"/>
    <property type="match status" value="1"/>
</dbReference>
<organism evidence="10">
    <name type="scientific">freshwater metagenome</name>
    <dbReference type="NCBI Taxonomy" id="449393"/>
    <lineage>
        <taxon>unclassified sequences</taxon>
        <taxon>metagenomes</taxon>
        <taxon>ecological metagenomes</taxon>
    </lineage>
</organism>
<evidence type="ECO:0000259" key="7">
    <source>
        <dbReference type="Pfam" id="PF02770"/>
    </source>
</evidence>
<feature type="domain" description="Acyl-CoA dehydrogenase/oxidase N-terminal" evidence="8">
    <location>
        <begin position="6"/>
        <end position="116"/>
    </location>
</feature>
<evidence type="ECO:0000313" key="11">
    <source>
        <dbReference type="EMBL" id="CAB5063399.1"/>
    </source>
</evidence>
<dbReference type="InterPro" id="IPR050741">
    <property type="entry name" value="Acyl-CoA_dehydrogenase"/>
</dbReference>
<dbReference type="FunFam" id="2.40.110.10:FF:000002">
    <property type="entry name" value="Acyl-CoA dehydrogenase fadE12"/>
    <property type="match status" value="1"/>
</dbReference>
<dbReference type="Gene3D" id="1.10.540.10">
    <property type="entry name" value="Acyl-CoA dehydrogenase/oxidase, N-terminal domain"/>
    <property type="match status" value="1"/>
</dbReference>
<gene>
    <name evidence="9" type="ORF">UFOPK2602_01638</name>
    <name evidence="10" type="ORF">UFOPK2806_00395</name>
    <name evidence="11" type="ORF">UFOPK4306_01258</name>
</gene>
<evidence type="ECO:0000313" key="9">
    <source>
        <dbReference type="EMBL" id="CAB4719546.1"/>
    </source>
</evidence>
<dbReference type="InterPro" id="IPR046373">
    <property type="entry name" value="Acyl-CoA_Oxase/DH_mid-dom_sf"/>
</dbReference>
<comment type="similarity">
    <text evidence="2">Belongs to the acyl-CoA dehydrogenase family.</text>
</comment>
<dbReference type="PANTHER" id="PTHR48083">
    <property type="entry name" value="MEDIUM-CHAIN SPECIFIC ACYL-COA DEHYDROGENASE, MITOCHONDRIAL-RELATED"/>
    <property type="match status" value="1"/>
</dbReference>
<proteinExistence type="inferred from homology"/>
<dbReference type="Gene3D" id="2.40.110.10">
    <property type="entry name" value="Butyryl-CoA Dehydrogenase, subunit A, domain 2"/>
    <property type="match status" value="1"/>
</dbReference>
<evidence type="ECO:0000256" key="4">
    <source>
        <dbReference type="ARBA" id="ARBA00022827"/>
    </source>
</evidence>
<dbReference type="FunFam" id="1.20.140.10:FF:000012">
    <property type="entry name" value="Acyl-CoA dehydrogenase fadE12"/>
    <property type="match status" value="1"/>
</dbReference>
<dbReference type="Pfam" id="PF02771">
    <property type="entry name" value="Acyl-CoA_dh_N"/>
    <property type="match status" value="1"/>
</dbReference>
<dbReference type="GO" id="GO:0003995">
    <property type="term" value="F:acyl-CoA dehydrogenase activity"/>
    <property type="evidence" value="ECO:0007669"/>
    <property type="project" value="TreeGrafter"/>
</dbReference>
<dbReference type="InterPro" id="IPR009075">
    <property type="entry name" value="AcylCo_DH/oxidase_C"/>
</dbReference>
<dbReference type="PANTHER" id="PTHR48083:SF1">
    <property type="entry name" value="DEHYDROGENASE, PUTATIVE (AFU_ORTHOLOGUE AFUA_7G06510)-RELATED"/>
    <property type="match status" value="1"/>
</dbReference>
<dbReference type="EMBL" id="CAEZXX010000125">
    <property type="protein sequence ID" value="CAB4719546.1"/>
    <property type="molecule type" value="Genomic_DNA"/>
</dbReference>
<evidence type="ECO:0000256" key="2">
    <source>
        <dbReference type="ARBA" id="ARBA00009347"/>
    </source>
</evidence>
<dbReference type="EMBL" id="CAEZYY010000003">
    <property type="protein sequence ID" value="CAB4741259.1"/>
    <property type="molecule type" value="Genomic_DNA"/>
</dbReference>
<evidence type="ECO:0000256" key="3">
    <source>
        <dbReference type="ARBA" id="ARBA00022630"/>
    </source>
</evidence>
<protein>
    <submittedName>
        <fullName evidence="10">Unannotated protein</fullName>
    </submittedName>
</protein>
<dbReference type="InterPro" id="IPR037069">
    <property type="entry name" value="AcylCoA_DH/ox_N_sf"/>
</dbReference>
<dbReference type="InterPro" id="IPR036250">
    <property type="entry name" value="AcylCo_DH-like_C"/>
</dbReference>
<reference evidence="10" key="1">
    <citation type="submission" date="2020-05" db="EMBL/GenBank/DDBJ databases">
        <authorList>
            <person name="Chiriac C."/>
            <person name="Salcher M."/>
            <person name="Ghai R."/>
            <person name="Kavagutti S V."/>
        </authorList>
    </citation>
    <scope>NUCLEOTIDE SEQUENCE</scope>
</reference>
<comment type="cofactor">
    <cofactor evidence="1">
        <name>FAD</name>
        <dbReference type="ChEBI" id="CHEBI:57692"/>
    </cofactor>
</comment>
<dbReference type="Gene3D" id="1.20.140.10">
    <property type="entry name" value="Butyryl-CoA Dehydrogenase, subunit A, domain 3"/>
    <property type="match status" value="1"/>
</dbReference>
<dbReference type="PIRSF" id="PIRSF016578">
    <property type="entry name" value="HsaA"/>
    <property type="match status" value="1"/>
</dbReference>
<feature type="domain" description="Acyl-CoA oxidase/dehydrogenase middle" evidence="7">
    <location>
        <begin position="121"/>
        <end position="199"/>
    </location>
</feature>